<dbReference type="InterPro" id="IPR003599">
    <property type="entry name" value="Ig_sub"/>
</dbReference>
<dbReference type="InterPro" id="IPR036179">
    <property type="entry name" value="Ig-like_dom_sf"/>
</dbReference>
<evidence type="ECO:0000256" key="1">
    <source>
        <dbReference type="ARBA" id="ARBA00023319"/>
    </source>
</evidence>
<name>A0ABD1KMK2_9TELE</name>
<keyword evidence="1" id="KW-0393">Immunoglobulin domain</keyword>
<dbReference type="Gene3D" id="2.60.40.10">
    <property type="entry name" value="Immunoglobulins"/>
    <property type="match status" value="1"/>
</dbReference>
<evidence type="ECO:0000256" key="2">
    <source>
        <dbReference type="SAM" id="Coils"/>
    </source>
</evidence>
<dbReference type="InterPro" id="IPR003598">
    <property type="entry name" value="Ig_sub2"/>
</dbReference>
<keyword evidence="2" id="KW-0175">Coiled coil</keyword>
<evidence type="ECO:0000313" key="6">
    <source>
        <dbReference type="Proteomes" id="UP001591681"/>
    </source>
</evidence>
<organism evidence="5 6">
    <name type="scientific">Coilia grayii</name>
    <name type="common">Gray's grenadier anchovy</name>
    <dbReference type="NCBI Taxonomy" id="363190"/>
    <lineage>
        <taxon>Eukaryota</taxon>
        <taxon>Metazoa</taxon>
        <taxon>Chordata</taxon>
        <taxon>Craniata</taxon>
        <taxon>Vertebrata</taxon>
        <taxon>Euteleostomi</taxon>
        <taxon>Actinopterygii</taxon>
        <taxon>Neopterygii</taxon>
        <taxon>Teleostei</taxon>
        <taxon>Clupei</taxon>
        <taxon>Clupeiformes</taxon>
        <taxon>Clupeoidei</taxon>
        <taxon>Engraulidae</taxon>
        <taxon>Coilinae</taxon>
        <taxon>Coilia</taxon>
    </lineage>
</organism>
<dbReference type="FunFam" id="2.60.40.10:FF:000107">
    <property type="entry name" value="Myosin, light chain kinase a"/>
    <property type="match status" value="1"/>
</dbReference>
<dbReference type="SUPFAM" id="SSF52540">
    <property type="entry name" value="P-loop containing nucleoside triphosphate hydrolases"/>
    <property type="match status" value="2"/>
</dbReference>
<dbReference type="GO" id="GO:0055013">
    <property type="term" value="P:cardiac muscle cell development"/>
    <property type="evidence" value="ECO:0007669"/>
    <property type="project" value="UniProtKB-ARBA"/>
</dbReference>
<dbReference type="CDD" id="cd00096">
    <property type="entry name" value="Ig"/>
    <property type="match status" value="1"/>
</dbReference>
<feature type="region of interest" description="Disordered" evidence="3">
    <location>
        <begin position="369"/>
        <end position="401"/>
    </location>
</feature>
<dbReference type="GO" id="GO:0003007">
    <property type="term" value="P:heart morphogenesis"/>
    <property type="evidence" value="ECO:0007669"/>
    <property type="project" value="UniProtKB-ARBA"/>
</dbReference>
<dbReference type="InterPro" id="IPR027417">
    <property type="entry name" value="P-loop_NTPase"/>
</dbReference>
<protein>
    <recommendedName>
        <fullName evidence="4">Ig-like domain-containing protein</fullName>
    </recommendedName>
</protein>
<feature type="compositionally biased region" description="Basic and acidic residues" evidence="3">
    <location>
        <begin position="590"/>
        <end position="605"/>
    </location>
</feature>
<proteinExistence type="predicted"/>
<dbReference type="InterPro" id="IPR007110">
    <property type="entry name" value="Ig-like_dom"/>
</dbReference>
<feature type="region of interest" description="Disordered" evidence="3">
    <location>
        <begin position="571"/>
        <end position="613"/>
    </location>
</feature>
<dbReference type="InterPro" id="IPR013098">
    <property type="entry name" value="Ig_I-set"/>
</dbReference>
<dbReference type="SMART" id="SM00409">
    <property type="entry name" value="IG"/>
    <property type="match status" value="1"/>
</dbReference>
<keyword evidence="6" id="KW-1185">Reference proteome</keyword>
<comment type="caution">
    <text evidence="5">The sequence shown here is derived from an EMBL/GenBank/DDBJ whole genome shotgun (WGS) entry which is preliminary data.</text>
</comment>
<dbReference type="Gene3D" id="3.40.50.300">
    <property type="entry name" value="P-loop containing nucleotide triphosphate hydrolases"/>
    <property type="match status" value="1"/>
</dbReference>
<dbReference type="AlphaFoldDB" id="A0ABD1KMK2"/>
<gene>
    <name evidence="5" type="ORF">ACEWY4_004803</name>
</gene>
<dbReference type="Pfam" id="PF07679">
    <property type="entry name" value="I-set"/>
    <property type="match status" value="1"/>
</dbReference>
<dbReference type="SUPFAM" id="SSF48726">
    <property type="entry name" value="Immunoglobulin"/>
    <property type="match status" value="1"/>
</dbReference>
<evidence type="ECO:0000259" key="4">
    <source>
        <dbReference type="PROSITE" id="PS50835"/>
    </source>
</evidence>
<evidence type="ECO:0000256" key="3">
    <source>
        <dbReference type="SAM" id="MobiDB-lite"/>
    </source>
</evidence>
<dbReference type="PROSITE" id="PS50835">
    <property type="entry name" value="IG_LIKE"/>
    <property type="match status" value="1"/>
</dbReference>
<dbReference type="EMBL" id="JBHFQA010000004">
    <property type="protein sequence ID" value="KAL2100409.1"/>
    <property type="molecule type" value="Genomic_DNA"/>
</dbReference>
<sequence length="737" mass="81518">MGGSGTKPAFESYIYNKSVKRGEDIEFSCKANVEEVEVRWSKDGQRLCSGGRISISKSGTDLKLRISSAREEDEGKYTVRISNDDDSASDSADVTVLEYDRNWRSIEWGEIVEIKHRLQDLAPRNPQAKHLRILLHGPVGAGKSSIINSINSIFQGRVMVGALACAQASTSFTTVYKTYQIRYRQNRVLPFVFNDIMGLEDTYDEGVHPDDIISAIEGHIKENYRFNTSCPLSRRDSSYNSSPALSDRVHCLVSVVSGDSISRVEDHIIEKLRNIRMHASDLGIPQVVFMTHVDITCPLVKDDLRRVYSSKRIKQKMQECSNRLGVPMNCIYPVKNYHEENMLNSDMDSLLLDALKNAVNFADDYLSSLEADPDTPSSRSPDGLRESEASESEASESSEEFCAEVQQDETDLSFDFGNLASGAFALPADREFDLEWRKMNWDIGARNRMEREMRGFRLLIPDLKHLRILLHGPVGAGKSSFINSIDSVFQGQISARALVATGAGVSFTKKVDLGLSNQWAAPSSLCWATYRYQQAPRCGLLLKDPDVHLSFLYLLIGSQLFMNIPPPASPARRFPGDTATATLATGPDTHTGHSDVGDSRPRDATRAPPAAQMSVDTSAAILSALRDLKEDSRRIQEDNRRIQEDNRRMKEDNLQLRRDMQQMYQAIAARPSASLQVPVVTPGPTSGELRGAEGGVAVAGLQSPPFTLYAAASRQGIQSCWAHTFASAVVSTTAACS</sequence>
<dbReference type="PANTHER" id="PTHR14241">
    <property type="entry name" value="INTERFERON-INDUCED PROTEIN 44"/>
    <property type="match status" value="1"/>
</dbReference>
<accession>A0ABD1KMK2</accession>
<dbReference type="Proteomes" id="UP001591681">
    <property type="component" value="Unassembled WGS sequence"/>
</dbReference>
<reference evidence="5 6" key="1">
    <citation type="submission" date="2024-09" db="EMBL/GenBank/DDBJ databases">
        <title>A chromosome-level genome assembly of Gray's grenadier anchovy, Coilia grayii.</title>
        <authorList>
            <person name="Fu Z."/>
        </authorList>
    </citation>
    <scope>NUCLEOTIDE SEQUENCE [LARGE SCALE GENOMIC DNA]</scope>
    <source>
        <strain evidence="5">G4</strain>
        <tissue evidence="5">Muscle</tissue>
    </source>
</reference>
<dbReference type="SMART" id="SM00408">
    <property type="entry name" value="IGc2"/>
    <property type="match status" value="1"/>
</dbReference>
<dbReference type="InterPro" id="IPR013783">
    <property type="entry name" value="Ig-like_fold"/>
</dbReference>
<dbReference type="PANTHER" id="PTHR14241:SF1">
    <property type="entry name" value="INTERFERON-INDUCED PROTEIN 44-RELATED"/>
    <property type="match status" value="1"/>
</dbReference>
<evidence type="ECO:0000313" key="5">
    <source>
        <dbReference type="EMBL" id="KAL2100409.1"/>
    </source>
</evidence>
<feature type="compositionally biased region" description="Acidic residues" evidence="3">
    <location>
        <begin position="389"/>
        <end position="401"/>
    </location>
</feature>
<feature type="coiled-coil region" evidence="2">
    <location>
        <begin position="625"/>
        <end position="666"/>
    </location>
</feature>
<feature type="domain" description="Ig-like" evidence="4">
    <location>
        <begin position="8"/>
        <end position="95"/>
    </location>
</feature>